<accession>A0A1I5CUP6</accession>
<dbReference type="RefSeq" id="WP_091684340.1">
    <property type="nucleotide sequence ID" value="NZ_BAABFM010000079.1"/>
</dbReference>
<dbReference type="PANTHER" id="PTHR35309:SF4">
    <property type="entry name" value="TOCOPHEROL CYCLASE"/>
    <property type="match status" value="1"/>
</dbReference>
<dbReference type="STRING" id="1527.SAMN04489757_10421"/>
<dbReference type="PANTHER" id="PTHR35309">
    <property type="match status" value="1"/>
</dbReference>
<dbReference type="GO" id="GO:0009976">
    <property type="term" value="F:tocopherol cyclase activity"/>
    <property type="evidence" value="ECO:0007669"/>
    <property type="project" value="InterPro"/>
</dbReference>
<evidence type="ECO:0000313" key="2">
    <source>
        <dbReference type="Proteomes" id="UP000198806"/>
    </source>
</evidence>
<proteinExistence type="predicted"/>
<evidence type="ECO:0000313" key="1">
    <source>
        <dbReference type="EMBL" id="SFN90586.1"/>
    </source>
</evidence>
<dbReference type="OrthoDB" id="9772627at2"/>
<protein>
    <submittedName>
        <fullName evidence="1">Tocopherol cyclase</fullName>
    </submittedName>
</protein>
<dbReference type="AlphaFoldDB" id="A0A1I5CUP6"/>
<organism evidence="1 2">
    <name type="scientific">Anaerocolumna aminovalerica</name>
    <dbReference type="NCBI Taxonomy" id="1527"/>
    <lineage>
        <taxon>Bacteria</taxon>
        <taxon>Bacillati</taxon>
        <taxon>Bacillota</taxon>
        <taxon>Clostridia</taxon>
        <taxon>Lachnospirales</taxon>
        <taxon>Lachnospiraceae</taxon>
        <taxon>Anaerocolumna</taxon>
    </lineage>
</organism>
<sequence>MTEFYGRYKKRSYFEGWYFKNQNERDTISFIPAFHIDQNQNKSASIQVITNCASYHLAYPINEFSVWDKKFGIRIGKNIFTDRGISLDIKRNNLTLKGKLSYSAFTPLKYDIMGPFRYVPFMQCRHSVFSLTHNVNGTIVMNGRSMSFHQGMGYVEGDRGTSFPKNYLWTQCNWYDRGNNTVMVSIANIPIANFAFTGCISVIYYGGKEYRLATYLGVKIKKYNKKELWIQQGKYDLYVQLLEENPYSLMAPEKGNMIRTVHESINCKIRYRFMVEGNVVFDYTGNGSFENGIME</sequence>
<dbReference type="InterPro" id="IPR025893">
    <property type="entry name" value="Tocopherol_cyclase"/>
</dbReference>
<name>A0A1I5CUP6_9FIRM</name>
<keyword evidence="2" id="KW-1185">Reference proteome</keyword>
<gene>
    <name evidence="1" type="ORF">SAMN04489757_10421</name>
</gene>
<dbReference type="EMBL" id="FOWD01000004">
    <property type="protein sequence ID" value="SFN90586.1"/>
    <property type="molecule type" value="Genomic_DNA"/>
</dbReference>
<dbReference type="Pfam" id="PF14249">
    <property type="entry name" value="Tocopherol_cycl"/>
    <property type="match status" value="1"/>
</dbReference>
<reference evidence="1 2" key="1">
    <citation type="submission" date="2016-10" db="EMBL/GenBank/DDBJ databases">
        <authorList>
            <person name="de Groot N.N."/>
        </authorList>
    </citation>
    <scope>NUCLEOTIDE SEQUENCE [LARGE SCALE GENOMIC DNA]</scope>
    <source>
        <strain evidence="1 2">DSM 1283</strain>
    </source>
</reference>
<dbReference type="Proteomes" id="UP000198806">
    <property type="component" value="Unassembled WGS sequence"/>
</dbReference>